<proteinExistence type="predicted"/>
<dbReference type="Gene3D" id="3.40.630.30">
    <property type="match status" value="1"/>
</dbReference>
<gene>
    <name evidence="1" type="ORF">KHA99_16040</name>
</gene>
<dbReference type="InterPro" id="IPR051554">
    <property type="entry name" value="Acetyltransferase_Eis"/>
</dbReference>
<dbReference type="AlphaFoldDB" id="A0A942U3H4"/>
<dbReference type="PANTHER" id="PTHR37817:SF1">
    <property type="entry name" value="N-ACETYLTRANSFERASE EIS"/>
    <property type="match status" value="1"/>
</dbReference>
<dbReference type="EMBL" id="JAGYPF010000003">
    <property type="protein sequence ID" value="MBS4213970.1"/>
    <property type="molecule type" value="Genomic_DNA"/>
</dbReference>
<sequence length="77" mass="8896">MAEAAKLHIIPLSIYIKDAEWNMGGIAGAATYPEYRRTGYVKSFILESLKQMRDNVQIVSLLHPFDIGFYRKYGWEI</sequence>
<dbReference type="PANTHER" id="PTHR37817">
    <property type="entry name" value="N-ACETYLTRANSFERASE EIS"/>
    <property type="match status" value="1"/>
</dbReference>
<comment type="caution">
    <text evidence="1">The sequence shown here is derived from an EMBL/GenBank/DDBJ whole genome shotgun (WGS) entry which is preliminary data.</text>
</comment>
<evidence type="ECO:0000313" key="1">
    <source>
        <dbReference type="EMBL" id="MBS4213970.1"/>
    </source>
</evidence>
<protein>
    <submittedName>
        <fullName evidence="1">GNAT family N-acetyltransferase</fullName>
    </submittedName>
</protein>
<keyword evidence="2" id="KW-1185">Reference proteome</keyword>
<dbReference type="Pfam" id="PF13527">
    <property type="entry name" value="Acetyltransf_9"/>
    <property type="match status" value="1"/>
</dbReference>
<dbReference type="RefSeq" id="WP_213118478.1">
    <property type="nucleotide sequence ID" value="NZ_JAGYPF010000003.1"/>
</dbReference>
<reference evidence="1" key="1">
    <citation type="submission" date="2021-05" db="EMBL/GenBank/DDBJ databases">
        <title>Novel Bacillus species.</title>
        <authorList>
            <person name="Liu G."/>
        </authorList>
    </citation>
    <scope>NUCLEOTIDE SEQUENCE</scope>
    <source>
        <strain evidence="1">FJAT-49825</strain>
    </source>
</reference>
<dbReference type="GO" id="GO:0030649">
    <property type="term" value="P:aminoglycoside antibiotic catabolic process"/>
    <property type="evidence" value="ECO:0007669"/>
    <property type="project" value="TreeGrafter"/>
</dbReference>
<dbReference type="InterPro" id="IPR016181">
    <property type="entry name" value="Acyl_CoA_acyltransferase"/>
</dbReference>
<accession>A0A942U3H4</accession>
<name>A0A942U3H4_9BACI</name>
<organism evidence="1 2">
    <name type="scientific">Neobacillus rhizophilus</name>
    <dbReference type="NCBI Taxonomy" id="2833579"/>
    <lineage>
        <taxon>Bacteria</taxon>
        <taxon>Bacillati</taxon>
        <taxon>Bacillota</taxon>
        <taxon>Bacilli</taxon>
        <taxon>Bacillales</taxon>
        <taxon>Bacillaceae</taxon>
        <taxon>Neobacillus</taxon>
    </lineage>
</organism>
<dbReference type="Proteomes" id="UP000679749">
    <property type="component" value="Unassembled WGS sequence"/>
</dbReference>
<evidence type="ECO:0000313" key="2">
    <source>
        <dbReference type="Proteomes" id="UP000679749"/>
    </source>
</evidence>
<dbReference type="SUPFAM" id="SSF55729">
    <property type="entry name" value="Acyl-CoA N-acyltransferases (Nat)"/>
    <property type="match status" value="1"/>
</dbReference>
<dbReference type="GO" id="GO:0034069">
    <property type="term" value="F:aminoglycoside N-acetyltransferase activity"/>
    <property type="evidence" value="ECO:0007669"/>
    <property type="project" value="TreeGrafter"/>
</dbReference>